<dbReference type="VEuPathDB" id="VectorBase:AQUA010440"/>
<feature type="signal peptide" evidence="6">
    <location>
        <begin position="1"/>
        <end position="22"/>
    </location>
</feature>
<name>A0A182XKQ1_ANOQN</name>
<evidence type="ECO:0000313" key="8">
    <source>
        <dbReference type="Proteomes" id="UP000076407"/>
    </source>
</evidence>
<dbReference type="GO" id="GO:0042330">
    <property type="term" value="P:taxis"/>
    <property type="evidence" value="ECO:0007669"/>
    <property type="project" value="TreeGrafter"/>
</dbReference>
<dbReference type="EnsemblMetazoa" id="AQUA010440-RA">
    <property type="protein sequence ID" value="AQUA010440-PA"/>
    <property type="gene ID" value="AQUA010440"/>
</dbReference>
<dbReference type="PANTHER" id="PTHR21676">
    <property type="entry name" value="PROTEIN STUM"/>
    <property type="match status" value="1"/>
</dbReference>
<protein>
    <submittedName>
        <fullName evidence="7">Uncharacterized protein</fullName>
    </submittedName>
</protein>
<keyword evidence="2" id="KW-0812">Transmembrane</keyword>
<dbReference type="Proteomes" id="UP000076407">
    <property type="component" value="Unassembled WGS sequence"/>
</dbReference>
<feature type="chain" id="PRO_5008143104" evidence="6">
    <location>
        <begin position="23"/>
        <end position="374"/>
    </location>
</feature>
<dbReference type="InterPro" id="IPR026673">
    <property type="entry name" value="SPEC3/Stum"/>
</dbReference>
<evidence type="ECO:0000256" key="4">
    <source>
        <dbReference type="ARBA" id="ARBA00023136"/>
    </source>
</evidence>
<dbReference type="Pfam" id="PF15795">
    <property type="entry name" value="Spec3"/>
    <property type="match status" value="1"/>
</dbReference>
<dbReference type="AlphaFoldDB" id="A0A182XKQ1"/>
<evidence type="ECO:0000313" key="7">
    <source>
        <dbReference type="EnsemblMetazoa" id="AQUA010440-PA"/>
    </source>
</evidence>
<proteinExistence type="predicted"/>
<feature type="compositionally biased region" description="Polar residues" evidence="5">
    <location>
        <begin position="347"/>
        <end position="356"/>
    </location>
</feature>
<dbReference type="PANTHER" id="PTHR21676:SF6">
    <property type="entry name" value="PROTEIN STUM"/>
    <property type="match status" value="1"/>
</dbReference>
<reference evidence="7" key="1">
    <citation type="submission" date="2020-05" db="UniProtKB">
        <authorList>
            <consortium name="EnsemblMetazoa"/>
        </authorList>
    </citation>
    <scope>IDENTIFICATION</scope>
    <source>
        <strain evidence="7">SANGQUA</strain>
    </source>
</reference>
<keyword evidence="6" id="KW-0732">Signal</keyword>
<evidence type="ECO:0000256" key="2">
    <source>
        <dbReference type="ARBA" id="ARBA00022692"/>
    </source>
</evidence>
<dbReference type="GO" id="GO:0019230">
    <property type="term" value="P:proprioception"/>
    <property type="evidence" value="ECO:0007669"/>
    <property type="project" value="TreeGrafter"/>
</dbReference>
<keyword evidence="4" id="KW-0472">Membrane</keyword>
<comment type="subcellular location">
    <subcellularLocation>
        <location evidence="1">Membrane</location>
        <topology evidence="1">Multi-pass membrane protein</topology>
    </subcellularLocation>
</comment>
<evidence type="ECO:0000256" key="5">
    <source>
        <dbReference type="SAM" id="MobiDB-lite"/>
    </source>
</evidence>
<evidence type="ECO:0000256" key="6">
    <source>
        <dbReference type="SAM" id="SignalP"/>
    </source>
</evidence>
<organism evidence="7 8">
    <name type="scientific">Anopheles quadriannulatus</name>
    <name type="common">Mosquito</name>
    <dbReference type="NCBI Taxonomy" id="34691"/>
    <lineage>
        <taxon>Eukaryota</taxon>
        <taxon>Metazoa</taxon>
        <taxon>Ecdysozoa</taxon>
        <taxon>Arthropoda</taxon>
        <taxon>Hexapoda</taxon>
        <taxon>Insecta</taxon>
        <taxon>Pterygota</taxon>
        <taxon>Neoptera</taxon>
        <taxon>Endopterygota</taxon>
        <taxon>Diptera</taxon>
        <taxon>Nematocera</taxon>
        <taxon>Culicoidea</taxon>
        <taxon>Culicidae</taxon>
        <taxon>Anophelinae</taxon>
        <taxon>Anopheles</taxon>
    </lineage>
</organism>
<dbReference type="GO" id="GO:0016020">
    <property type="term" value="C:membrane"/>
    <property type="evidence" value="ECO:0007669"/>
    <property type="project" value="UniProtKB-SubCell"/>
</dbReference>
<dbReference type="GO" id="GO:0050954">
    <property type="term" value="P:sensory perception of mechanical stimulus"/>
    <property type="evidence" value="ECO:0007669"/>
    <property type="project" value="TreeGrafter"/>
</dbReference>
<evidence type="ECO:0000256" key="3">
    <source>
        <dbReference type="ARBA" id="ARBA00022989"/>
    </source>
</evidence>
<keyword evidence="3" id="KW-1133">Transmembrane helix</keyword>
<sequence length="374" mass="41428">MLSSVLLIIFFLLSTIFLPPRSDEFDEDEQVKCSKCCCACCAPCCTRFCLPFRRCFRSCSGCCGRSRLGKRKADGQLAKEQAANQTTANEPGKQSCWERLFGCCRRCRNTKTAPESTAIVQRAPAAESQPKSSLSSCWQSLSCCASCRRNKSRELVPRSSIDSDPPSEDQSRCRSCWSRLLCCCRPKPPTDGKGTQVKRHKMEEPVEMETVKCCFCFKRQRPKVKAKPKKKVPVKSTFNCLSCCMMCCKKKGDNQSRRTSNLSKKQSIAPTIPPEFLNVVIPGSGTVLSGGLCLCIGKPRFSQHDSIKGRIGSFIINCIVGISQCFTIIFCVILEMEAAQEEGEEQTTLSNRTGASNPPVALVSKTHRDVETGR</sequence>
<evidence type="ECO:0000256" key="1">
    <source>
        <dbReference type="ARBA" id="ARBA00004141"/>
    </source>
</evidence>
<feature type="region of interest" description="Disordered" evidence="5">
    <location>
        <begin position="343"/>
        <end position="374"/>
    </location>
</feature>
<dbReference type="GO" id="GO:0071683">
    <property type="term" value="C:sensory dendrite"/>
    <property type="evidence" value="ECO:0007669"/>
    <property type="project" value="TreeGrafter"/>
</dbReference>
<keyword evidence="8" id="KW-1185">Reference proteome</keyword>
<accession>A0A182XKQ1</accession>